<evidence type="ECO:0000256" key="2">
    <source>
        <dbReference type="ARBA" id="ARBA00023002"/>
    </source>
</evidence>
<dbReference type="STRING" id="446470.Snas_6420"/>
<evidence type="ECO:0000256" key="1">
    <source>
        <dbReference type="ARBA" id="ARBA00006484"/>
    </source>
</evidence>
<reference evidence="4 5" key="1">
    <citation type="journal article" date="2009" name="Stand. Genomic Sci.">
        <title>Complete genome sequence of Stackebrandtia nassauensis type strain (LLR-40K-21).</title>
        <authorList>
            <person name="Munk C."/>
            <person name="Lapidus A."/>
            <person name="Copeland A."/>
            <person name="Jando M."/>
            <person name="Mayilraj S."/>
            <person name="Glavina Del Rio T."/>
            <person name="Nolan M."/>
            <person name="Chen F."/>
            <person name="Lucas S."/>
            <person name="Tice H."/>
            <person name="Cheng J.F."/>
            <person name="Han C."/>
            <person name="Detter J.C."/>
            <person name="Bruce D."/>
            <person name="Goodwin L."/>
            <person name="Chain P."/>
            <person name="Pitluck S."/>
            <person name="Goker M."/>
            <person name="Ovchinikova G."/>
            <person name="Pati A."/>
            <person name="Ivanova N."/>
            <person name="Mavromatis K."/>
            <person name="Chen A."/>
            <person name="Palaniappan K."/>
            <person name="Land M."/>
            <person name="Hauser L."/>
            <person name="Chang Y.J."/>
            <person name="Jeffries C.D."/>
            <person name="Bristow J."/>
            <person name="Eisen J.A."/>
            <person name="Markowitz V."/>
            <person name="Hugenholtz P."/>
            <person name="Kyrpides N.C."/>
            <person name="Klenk H.P."/>
        </authorList>
    </citation>
    <scope>NUCLEOTIDE SEQUENCE [LARGE SCALE GENOMIC DNA]</scope>
    <source>
        <strain evidence="5">DSM 44728 / CIP 108903 / NRRL B-16338 / NBRC 102104 / LLR-40K-21</strain>
    </source>
</reference>
<dbReference type="AlphaFoldDB" id="D3Q5H6"/>
<dbReference type="GO" id="GO:0016020">
    <property type="term" value="C:membrane"/>
    <property type="evidence" value="ECO:0007669"/>
    <property type="project" value="TreeGrafter"/>
</dbReference>
<dbReference type="Proteomes" id="UP000000844">
    <property type="component" value="Chromosome"/>
</dbReference>
<dbReference type="InterPro" id="IPR002347">
    <property type="entry name" value="SDR_fam"/>
</dbReference>
<comment type="similarity">
    <text evidence="1 3">Belongs to the short-chain dehydrogenases/reductases (SDR) family.</text>
</comment>
<dbReference type="PIRSF" id="PIRSF000126">
    <property type="entry name" value="11-beta-HSD1"/>
    <property type="match status" value="1"/>
</dbReference>
<protein>
    <submittedName>
        <fullName evidence="4">Short-chain dehydrogenase/reductase SDR</fullName>
    </submittedName>
</protein>
<evidence type="ECO:0000313" key="4">
    <source>
        <dbReference type="EMBL" id="ADD46036.1"/>
    </source>
</evidence>
<dbReference type="HOGENOM" id="CLU_010194_2_1_11"/>
<gene>
    <name evidence="4" type="ordered locus">Snas_6420</name>
</gene>
<keyword evidence="2" id="KW-0560">Oxidoreductase</keyword>
<name>D3Q5H6_STANL</name>
<dbReference type="Pfam" id="PF00106">
    <property type="entry name" value="adh_short"/>
    <property type="match status" value="1"/>
</dbReference>
<evidence type="ECO:0000313" key="5">
    <source>
        <dbReference type="Proteomes" id="UP000000844"/>
    </source>
</evidence>
<dbReference type="EMBL" id="CP001778">
    <property type="protein sequence ID" value="ADD46036.1"/>
    <property type="molecule type" value="Genomic_DNA"/>
</dbReference>
<dbReference type="eggNOG" id="COG0300">
    <property type="taxonomic scope" value="Bacteria"/>
</dbReference>
<dbReference type="PANTHER" id="PTHR44196:SF2">
    <property type="entry name" value="SHORT-CHAIN DEHYDROGENASE-RELATED"/>
    <property type="match status" value="1"/>
</dbReference>
<dbReference type="CDD" id="cd05233">
    <property type="entry name" value="SDR_c"/>
    <property type="match status" value="1"/>
</dbReference>
<sequence length="259" mass="27542">MATALITGATAGIGAAFARLLAARGNDLIVVSRDEKRLTATAAELAEAHGVDVRPVAADLTDDADCATVATHAAEVDLLVNNAGMALRKGFTYNDLSDEERILNLNVRSVLRLTHAALPAMAGRGRGAIVNVSSVAGFAPTSPNSTYGAGKAWVTNFSQSLAPVAREDGVRVMALCPGFVRTEFHERAGIDMSGTPGWMLMDADFVAETAMRDLLRGKTVSVPSFTYKLIVSGIRHIPLNWWPTLATQGSKVMRRGYSR</sequence>
<dbReference type="GO" id="GO:0016491">
    <property type="term" value="F:oxidoreductase activity"/>
    <property type="evidence" value="ECO:0007669"/>
    <property type="project" value="UniProtKB-KW"/>
</dbReference>
<dbReference type="RefSeq" id="WP_013021607.1">
    <property type="nucleotide sequence ID" value="NC_013947.1"/>
</dbReference>
<proteinExistence type="inferred from homology"/>
<dbReference type="PANTHER" id="PTHR44196">
    <property type="entry name" value="DEHYDROGENASE/REDUCTASE SDR FAMILY MEMBER 7B"/>
    <property type="match status" value="1"/>
</dbReference>
<dbReference type="KEGG" id="sna:Snas_6420"/>
<accession>D3Q5H6</accession>
<evidence type="ECO:0000256" key="3">
    <source>
        <dbReference type="RuleBase" id="RU000363"/>
    </source>
</evidence>
<organism evidence="4 5">
    <name type="scientific">Stackebrandtia nassauensis (strain DSM 44728 / CIP 108903 / NRRL B-16338 / NBRC 102104 / LLR-40K-21)</name>
    <dbReference type="NCBI Taxonomy" id="446470"/>
    <lineage>
        <taxon>Bacteria</taxon>
        <taxon>Bacillati</taxon>
        <taxon>Actinomycetota</taxon>
        <taxon>Actinomycetes</taxon>
        <taxon>Glycomycetales</taxon>
        <taxon>Glycomycetaceae</taxon>
        <taxon>Stackebrandtia</taxon>
    </lineage>
</organism>
<dbReference type="OrthoDB" id="9797538at2"/>
<dbReference type="Gene3D" id="3.40.50.720">
    <property type="entry name" value="NAD(P)-binding Rossmann-like Domain"/>
    <property type="match status" value="1"/>
</dbReference>
<dbReference type="SUPFAM" id="SSF51735">
    <property type="entry name" value="NAD(P)-binding Rossmann-fold domains"/>
    <property type="match status" value="1"/>
</dbReference>
<dbReference type="InterPro" id="IPR036291">
    <property type="entry name" value="NAD(P)-bd_dom_sf"/>
</dbReference>
<dbReference type="PRINTS" id="PR00081">
    <property type="entry name" value="GDHRDH"/>
</dbReference>
<dbReference type="PRINTS" id="PR00080">
    <property type="entry name" value="SDRFAMILY"/>
</dbReference>
<keyword evidence="5" id="KW-1185">Reference proteome</keyword>